<evidence type="ECO:0000256" key="1">
    <source>
        <dbReference type="SAM" id="MobiDB-lite"/>
    </source>
</evidence>
<comment type="caution">
    <text evidence="3">The sequence shown here is derived from an EMBL/GenBank/DDBJ whole genome shotgun (WGS) entry which is preliminary data.</text>
</comment>
<dbReference type="Proteomes" id="UP000193467">
    <property type="component" value="Unassembled WGS sequence"/>
</dbReference>
<sequence length="255" mass="27207">MPSPSPAYTPLPSSAGHSRAFDEALFRSTLGSPPSSSKVPSPPPRYETVLPPAPAGQIYLTLETVLESDEEEEGGAEGMDEGMGLRDLEKGLYGYSFASLLLTLLYFFSPSLSITPLSAFLPPTPLLALAAYVVLLLTFRTGVRRIALAVDEPRSLEEEEIGRRVGGQEGRLEGGRGVGVQGLTLLASAALMHLPVHALKNSPLGIGFAAWCCSTCLVGLMMWDAVNRASAEHEREENEMESAGLTWVGGYITKA</sequence>
<dbReference type="AlphaFoldDB" id="A0A1Y2ECX3"/>
<feature type="transmembrane region" description="Helical" evidence="2">
    <location>
        <begin position="120"/>
        <end position="139"/>
    </location>
</feature>
<feature type="transmembrane region" description="Helical" evidence="2">
    <location>
        <begin position="92"/>
        <end position="108"/>
    </location>
</feature>
<reference evidence="3 4" key="1">
    <citation type="submission" date="2016-07" db="EMBL/GenBank/DDBJ databases">
        <title>Pervasive Adenine N6-methylation of Active Genes in Fungi.</title>
        <authorList>
            <consortium name="DOE Joint Genome Institute"/>
            <person name="Mondo S.J."/>
            <person name="Dannebaum R.O."/>
            <person name="Kuo R.C."/>
            <person name="Labutti K."/>
            <person name="Haridas S."/>
            <person name="Kuo A."/>
            <person name="Salamov A."/>
            <person name="Ahrendt S.R."/>
            <person name="Lipzen A."/>
            <person name="Sullivan W."/>
            <person name="Andreopoulos W.B."/>
            <person name="Clum A."/>
            <person name="Lindquist E."/>
            <person name="Daum C."/>
            <person name="Ramamoorthy G.K."/>
            <person name="Gryganskyi A."/>
            <person name="Culley D."/>
            <person name="Magnuson J.K."/>
            <person name="James T.Y."/>
            <person name="O'Malley M.A."/>
            <person name="Stajich J.E."/>
            <person name="Spatafora J.W."/>
            <person name="Visel A."/>
            <person name="Grigoriev I.V."/>
        </authorList>
    </citation>
    <scope>NUCLEOTIDE SEQUENCE [LARGE SCALE GENOMIC DNA]</scope>
    <source>
        <strain evidence="3 4">62-1032</strain>
    </source>
</reference>
<evidence type="ECO:0000313" key="3">
    <source>
        <dbReference type="EMBL" id="ORY69421.1"/>
    </source>
</evidence>
<evidence type="ECO:0000256" key="2">
    <source>
        <dbReference type="SAM" id="Phobius"/>
    </source>
</evidence>
<feature type="region of interest" description="Disordered" evidence="1">
    <location>
        <begin position="28"/>
        <end position="51"/>
    </location>
</feature>
<keyword evidence="2" id="KW-0472">Membrane</keyword>
<keyword evidence="2" id="KW-1133">Transmembrane helix</keyword>
<dbReference type="InParanoid" id="A0A1Y2ECX3"/>
<organism evidence="3 4">
    <name type="scientific">Leucosporidium creatinivorum</name>
    <dbReference type="NCBI Taxonomy" id="106004"/>
    <lineage>
        <taxon>Eukaryota</taxon>
        <taxon>Fungi</taxon>
        <taxon>Dikarya</taxon>
        <taxon>Basidiomycota</taxon>
        <taxon>Pucciniomycotina</taxon>
        <taxon>Microbotryomycetes</taxon>
        <taxon>Leucosporidiales</taxon>
        <taxon>Leucosporidium</taxon>
    </lineage>
</organism>
<protein>
    <submittedName>
        <fullName evidence="3">Uncharacterized protein</fullName>
    </submittedName>
</protein>
<accession>A0A1Y2ECX3</accession>
<proteinExistence type="predicted"/>
<evidence type="ECO:0000313" key="4">
    <source>
        <dbReference type="Proteomes" id="UP000193467"/>
    </source>
</evidence>
<name>A0A1Y2ECX3_9BASI</name>
<dbReference type="EMBL" id="MCGR01000056">
    <property type="protein sequence ID" value="ORY69421.1"/>
    <property type="molecule type" value="Genomic_DNA"/>
</dbReference>
<keyword evidence="2" id="KW-0812">Transmembrane</keyword>
<keyword evidence="4" id="KW-1185">Reference proteome</keyword>
<gene>
    <name evidence="3" type="ORF">BCR35DRAFT_334254</name>
</gene>